<dbReference type="Proteomes" id="UP000178700">
    <property type="component" value="Unassembled WGS sequence"/>
</dbReference>
<reference evidence="3 4" key="1">
    <citation type="journal article" date="2016" name="Nat. Commun.">
        <title>Thousands of microbial genomes shed light on interconnected biogeochemical processes in an aquifer system.</title>
        <authorList>
            <person name="Anantharaman K."/>
            <person name="Brown C.T."/>
            <person name="Hug L.A."/>
            <person name="Sharon I."/>
            <person name="Castelle C.J."/>
            <person name="Probst A.J."/>
            <person name="Thomas B.C."/>
            <person name="Singh A."/>
            <person name="Wilkins M.J."/>
            <person name="Karaoz U."/>
            <person name="Brodie E.L."/>
            <person name="Williams K.H."/>
            <person name="Hubbard S.S."/>
            <person name="Banfield J.F."/>
        </authorList>
    </citation>
    <scope>NUCLEOTIDE SEQUENCE [LARGE SCALE GENOMIC DNA]</scope>
</reference>
<organism evidence="3 4">
    <name type="scientific">Candidatus Nomurabacteria bacterium RIFCSPHIGHO2_01_FULL_39_10</name>
    <dbReference type="NCBI Taxonomy" id="1801733"/>
    <lineage>
        <taxon>Bacteria</taxon>
        <taxon>Candidatus Nomuraibacteriota</taxon>
    </lineage>
</organism>
<proteinExistence type="predicted"/>
<comment type="caution">
    <text evidence="3">The sequence shown here is derived from an EMBL/GenBank/DDBJ whole genome shotgun (WGS) entry which is preliminary data.</text>
</comment>
<dbReference type="AlphaFoldDB" id="A0A1F6V3A0"/>
<keyword evidence="2" id="KW-0812">Transmembrane</keyword>
<evidence type="ECO:0000313" key="3">
    <source>
        <dbReference type="EMBL" id="OGI64098.1"/>
    </source>
</evidence>
<sequence>MLKYKRTLWVALAVLFVVAIFFVKNNTTFKNQPALVPGETKDGLVYGNETLEDFVNKDTDGDTVLDWQENLYGLDPTKKETTAGTPDSVVINKIKTLQNDGSGEPLLKSIGSANEENLSQTDKFSRELFATIVAANQSGIMDQAKIEELSASLAEHIQNSPPRKVFYIFDIKTTSDNSVQAFKNYNKALNDIYTKYPPINYTILDVLEKFMIDENDVDASALLKLDPIITQTNKIIDAMVKTAAPQSISALHLSVINSLERLMENISDMKLYESDVIVALGGISKYQDSANRLESDLNALSNAINQKLRSEQ</sequence>
<evidence type="ECO:0000256" key="1">
    <source>
        <dbReference type="SAM" id="Coils"/>
    </source>
</evidence>
<dbReference type="EMBL" id="MFTJ01000058">
    <property type="protein sequence ID" value="OGI64098.1"/>
    <property type="molecule type" value="Genomic_DNA"/>
</dbReference>
<accession>A0A1F6V3A0</accession>
<keyword evidence="2" id="KW-1133">Transmembrane helix</keyword>
<feature type="coiled-coil region" evidence="1">
    <location>
        <begin position="283"/>
        <end position="310"/>
    </location>
</feature>
<protein>
    <submittedName>
        <fullName evidence="3">Uncharacterized protein</fullName>
    </submittedName>
</protein>
<gene>
    <name evidence="3" type="ORF">A2642_02880</name>
</gene>
<feature type="transmembrane region" description="Helical" evidence="2">
    <location>
        <begin position="7"/>
        <end position="23"/>
    </location>
</feature>
<name>A0A1F6V3A0_9BACT</name>
<keyword evidence="1" id="KW-0175">Coiled coil</keyword>
<evidence type="ECO:0000256" key="2">
    <source>
        <dbReference type="SAM" id="Phobius"/>
    </source>
</evidence>
<evidence type="ECO:0000313" key="4">
    <source>
        <dbReference type="Proteomes" id="UP000178700"/>
    </source>
</evidence>
<keyword evidence="2" id="KW-0472">Membrane</keyword>